<sequence length="80" mass="9066">MKLEHYAEVVDQICSKIATSKATIKTTETYLHKQLRSGAPIEQFSDHYALLDSEEGRLSGLNEALKILQSQLLKYKADQQ</sequence>
<dbReference type="EMBL" id="FJNB01000023">
    <property type="protein sequence ID" value="CZR07765.1"/>
    <property type="molecule type" value="Genomic_DNA"/>
</dbReference>
<evidence type="ECO:0000313" key="2">
    <source>
        <dbReference type="EMBL" id="CZR07765.1"/>
    </source>
</evidence>
<evidence type="ECO:0000313" key="5">
    <source>
        <dbReference type="Proteomes" id="UP000199280"/>
    </source>
</evidence>
<dbReference type="EMBL" id="FNYT01000029">
    <property type="protein sequence ID" value="SEJ82837.1"/>
    <property type="molecule type" value="Genomic_DNA"/>
</dbReference>
<protein>
    <submittedName>
        <fullName evidence="2">Uncharacterized protein</fullName>
    </submittedName>
</protein>
<organism evidence="2 4">
    <name type="scientific">Trichococcus ilyis</name>
    <dbReference type="NCBI Taxonomy" id="640938"/>
    <lineage>
        <taxon>Bacteria</taxon>
        <taxon>Bacillati</taxon>
        <taxon>Bacillota</taxon>
        <taxon>Bacilli</taxon>
        <taxon>Lactobacillales</taxon>
        <taxon>Carnobacteriaceae</taxon>
        <taxon>Trichococcus</taxon>
    </lineage>
</organism>
<evidence type="ECO:0000313" key="3">
    <source>
        <dbReference type="EMBL" id="SEJ82837.1"/>
    </source>
</evidence>
<accession>A0A143Z9L9</accession>
<dbReference type="AlphaFoldDB" id="A0A143Z9L9"/>
<reference evidence="2 4" key="1">
    <citation type="submission" date="2016-02" db="EMBL/GenBank/DDBJ databases">
        <authorList>
            <person name="Wen L."/>
            <person name="He K."/>
            <person name="Yang H."/>
        </authorList>
    </citation>
    <scope>NUCLEOTIDE SEQUENCE [LARGE SCALE GENOMIC DNA]</scope>
    <source>
        <strain evidence="2">Trichococcus_R210</strain>
    </source>
</reference>
<reference evidence="3 5" key="2">
    <citation type="submission" date="2016-10" db="EMBL/GenBank/DDBJ databases">
        <authorList>
            <person name="Varghese N."/>
            <person name="Submissions S."/>
        </authorList>
    </citation>
    <scope>NUCLEOTIDE SEQUENCE [LARGE SCALE GENOMIC DNA]</scope>
    <source>
        <strain evidence="3 5">DSM 22150</strain>
    </source>
</reference>
<feature type="coiled-coil region" evidence="1">
    <location>
        <begin position="51"/>
        <end position="78"/>
    </location>
</feature>
<keyword evidence="1" id="KW-0175">Coiled coil</keyword>
<evidence type="ECO:0000256" key="1">
    <source>
        <dbReference type="SAM" id="Coils"/>
    </source>
</evidence>
<proteinExistence type="predicted"/>
<dbReference type="Proteomes" id="UP000199280">
    <property type="component" value="Unassembled WGS sequence"/>
</dbReference>
<keyword evidence="5" id="KW-1185">Reference proteome</keyword>
<gene>
    <name evidence="3" type="ORF">SAMN05216375_12935</name>
    <name evidence="2" type="ORF">TR210_2480</name>
</gene>
<dbReference type="Proteomes" id="UP000076878">
    <property type="component" value="Unassembled WGS sequence"/>
</dbReference>
<evidence type="ECO:0000313" key="4">
    <source>
        <dbReference type="Proteomes" id="UP000076878"/>
    </source>
</evidence>
<name>A0A143Z9L9_9LACT</name>
<dbReference type="RefSeq" id="WP_068624246.1">
    <property type="nucleotide sequence ID" value="NZ_FJNB01000023.1"/>
</dbReference>
<dbReference type="OrthoDB" id="2167406at2"/>